<dbReference type="InterPro" id="IPR002695">
    <property type="entry name" value="PurH-like"/>
</dbReference>
<dbReference type="InterPro" id="IPR016193">
    <property type="entry name" value="Cytidine_deaminase-like"/>
</dbReference>
<organism evidence="9">
    <name type="scientific">marine metagenome</name>
    <dbReference type="NCBI Taxonomy" id="408172"/>
    <lineage>
        <taxon>unclassified sequences</taxon>
        <taxon>metagenomes</taxon>
        <taxon>ecological metagenomes</taxon>
    </lineage>
</organism>
<dbReference type="NCBIfam" id="NF002049">
    <property type="entry name" value="PRK00881.1"/>
    <property type="match status" value="1"/>
</dbReference>
<evidence type="ECO:0000256" key="2">
    <source>
        <dbReference type="ARBA" id="ARBA00004954"/>
    </source>
</evidence>
<dbReference type="AlphaFoldDB" id="A0A382GBF3"/>
<protein>
    <recommendedName>
        <fullName evidence="8">MGS-like domain-containing protein</fullName>
    </recommendedName>
</protein>
<sequence>MDGRVKTLHPKVFGGILADRENPQHLHDLEYLHGLEIDIVVVNFYPFVQEAVEKKLTFKKAIEFIDIGGPSMIRAAAKNYHSVLPICNPGLYSEFMDTFTETDGDIPLDFREKLAAEVFAMTADYETAIYNYFSMGNDELPENLNINLKKTSELRYGENPHQQAAFYIQPGKSLGWHQHQGKQLSYNNYTDMESAYAIPQEFDKPACAIIKHANPCGFGMGDNITEAYKRAVSADPVSYFGGIVGFNKKVDIETAQELIQPFLECIIAPSFSKEATEILKKKKNLRVISVNPDYNEAFISIKSVAGGYLFQQKDSILGGVNNLNIVTKRKPTDNEFNAMDVGWKLVRQVKSNAIVLADNM</sequence>
<evidence type="ECO:0000256" key="6">
    <source>
        <dbReference type="ARBA" id="ARBA00022801"/>
    </source>
</evidence>
<dbReference type="CDD" id="cd01421">
    <property type="entry name" value="IMPCH"/>
    <property type="match status" value="1"/>
</dbReference>
<dbReference type="PANTHER" id="PTHR11692:SF0">
    <property type="entry name" value="BIFUNCTIONAL PURINE BIOSYNTHESIS PROTEIN ATIC"/>
    <property type="match status" value="1"/>
</dbReference>
<comment type="similarity">
    <text evidence="3">Belongs to the PurH family.</text>
</comment>
<dbReference type="InterPro" id="IPR036914">
    <property type="entry name" value="MGS-like_dom_sf"/>
</dbReference>
<dbReference type="GO" id="GO:0005829">
    <property type="term" value="C:cytosol"/>
    <property type="evidence" value="ECO:0007669"/>
    <property type="project" value="TreeGrafter"/>
</dbReference>
<evidence type="ECO:0000259" key="8">
    <source>
        <dbReference type="PROSITE" id="PS51855"/>
    </source>
</evidence>
<dbReference type="GO" id="GO:0006189">
    <property type="term" value="P:'de novo' IMP biosynthetic process"/>
    <property type="evidence" value="ECO:0007669"/>
    <property type="project" value="UniProtKB-UniPathway"/>
</dbReference>
<feature type="domain" description="MGS-like" evidence="8">
    <location>
        <begin position="1"/>
        <end position="87"/>
    </location>
</feature>
<dbReference type="SMART" id="SM00851">
    <property type="entry name" value="MGS"/>
    <property type="match status" value="1"/>
</dbReference>
<dbReference type="Pfam" id="PF01808">
    <property type="entry name" value="AICARFT_IMPCHas"/>
    <property type="match status" value="1"/>
</dbReference>
<name>A0A382GBF3_9ZZZZ</name>
<dbReference type="PROSITE" id="PS51855">
    <property type="entry name" value="MGS"/>
    <property type="match status" value="1"/>
</dbReference>
<keyword evidence="4" id="KW-0808">Transferase</keyword>
<dbReference type="UniPathway" id="UPA00074">
    <property type="reaction ID" value="UER00133"/>
</dbReference>
<evidence type="ECO:0000256" key="1">
    <source>
        <dbReference type="ARBA" id="ARBA00004844"/>
    </source>
</evidence>
<evidence type="ECO:0000313" key="9">
    <source>
        <dbReference type="EMBL" id="SVB72162.1"/>
    </source>
</evidence>
<dbReference type="Gene3D" id="3.40.140.20">
    <property type="match status" value="2"/>
</dbReference>
<gene>
    <name evidence="9" type="ORF">METZ01_LOCUS225016</name>
</gene>
<feature type="non-terminal residue" evidence="9">
    <location>
        <position position="360"/>
    </location>
</feature>
<dbReference type="InterPro" id="IPR024051">
    <property type="entry name" value="AICAR_Tfase_dup_dom_sf"/>
</dbReference>
<dbReference type="PANTHER" id="PTHR11692">
    <property type="entry name" value="BIFUNCTIONAL PURINE BIOSYNTHESIS PROTEIN PURH"/>
    <property type="match status" value="1"/>
</dbReference>
<comment type="pathway">
    <text evidence="2">Purine metabolism; IMP biosynthesis via de novo pathway; 5-formamido-1-(5-phospho-D-ribosyl)imidazole-4-carboxamide from 5-amino-1-(5-phospho-D-ribosyl)imidazole-4-carboxamide (10-formyl THF route): step 1/1.</text>
</comment>
<proteinExistence type="inferred from homology"/>
<keyword evidence="6" id="KW-0378">Hydrolase</keyword>
<comment type="pathway">
    <text evidence="1">Purine metabolism; IMP biosynthesis via de novo pathway; IMP from 5-formamido-1-(5-phospho-D-ribosyl)imidazole-4-carboxamide: step 1/1.</text>
</comment>
<accession>A0A382GBF3</accession>
<evidence type="ECO:0000256" key="5">
    <source>
        <dbReference type="ARBA" id="ARBA00022755"/>
    </source>
</evidence>
<keyword evidence="5" id="KW-0658">Purine biosynthesis</keyword>
<dbReference type="GO" id="GO:0004643">
    <property type="term" value="F:phosphoribosylaminoimidazolecarboxamide formyltransferase activity"/>
    <property type="evidence" value="ECO:0007669"/>
    <property type="project" value="InterPro"/>
</dbReference>
<dbReference type="Gene3D" id="3.40.50.1380">
    <property type="entry name" value="Methylglyoxal synthase-like domain"/>
    <property type="match status" value="1"/>
</dbReference>
<dbReference type="GO" id="GO:0003937">
    <property type="term" value="F:IMP cyclohydrolase activity"/>
    <property type="evidence" value="ECO:0007669"/>
    <property type="project" value="InterPro"/>
</dbReference>
<evidence type="ECO:0000256" key="3">
    <source>
        <dbReference type="ARBA" id="ARBA00007667"/>
    </source>
</evidence>
<dbReference type="EMBL" id="UINC01054444">
    <property type="protein sequence ID" value="SVB72162.1"/>
    <property type="molecule type" value="Genomic_DNA"/>
</dbReference>
<dbReference type="InterPro" id="IPR011607">
    <property type="entry name" value="MGS-like_dom"/>
</dbReference>
<dbReference type="SMART" id="SM00798">
    <property type="entry name" value="AICARFT_IMPCHas"/>
    <property type="match status" value="1"/>
</dbReference>
<evidence type="ECO:0000256" key="7">
    <source>
        <dbReference type="ARBA" id="ARBA00023268"/>
    </source>
</evidence>
<dbReference type="SUPFAM" id="SSF53927">
    <property type="entry name" value="Cytidine deaminase-like"/>
    <property type="match status" value="1"/>
</dbReference>
<keyword evidence="7" id="KW-0511">Multifunctional enzyme</keyword>
<evidence type="ECO:0000256" key="4">
    <source>
        <dbReference type="ARBA" id="ARBA00022679"/>
    </source>
</evidence>
<reference evidence="9" key="1">
    <citation type="submission" date="2018-05" db="EMBL/GenBank/DDBJ databases">
        <authorList>
            <person name="Lanie J.A."/>
            <person name="Ng W.-L."/>
            <person name="Kazmierczak K.M."/>
            <person name="Andrzejewski T.M."/>
            <person name="Davidsen T.M."/>
            <person name="Wayne K.J."/>
            <person name="Tettelin H."/>
            <person name="Glass J.I."/>
            <person name="Rusch D."/>
            <person name="Podicherti R."/>
            <person name="Tsui H.-C.T."/>
            <person name="Winkler M.E."/>
        </authorList>
    </citation>
    <scope>NUCLEOTIDE SEQUENCE</scope>
</reference>
<dbReference type="SUPFAM" id="SSF52335">
    <property type="entry name" value="Methylglyoxal synthase-like"/>
    <property type="match status" value="1"/>
</dbReference>